<dbReference type="InterPro" id="IPR052700">
    <property type="entry name" value="Carb_kinase_PfkB-like"/>
</dbReference>
<sequence length="337" mass="35515">MTRTDGPILCFGELLLRLSPPGHGPLFREARLDANFGGAEANVAVALARLGIGSGVISAVPDDVVGDAAIDALRRTGVDVSRILRGDGRLGLYYLAPGAGLRASAIVYDRQQSLFATTSATAYDWHALLGGAARLHLSGINPAIGPAMADVCLAAMTAARAVGVPVSFDGNYRASMWAKWCDDPAAILLPLVDRADLLFGNHRDIALLLRRPMDGTTPQGRRDAALAAFDRFPNLRHIASMSREVRDAGCNILRARIDTPTDVIETDAVEVSGIVDRIGTGDAFAAGVLADLAEGAERAAQTGLALAVLKHATPGDQSETTPRDLATFREGGFDVRR</sequence>
<feature type="domain" description="Carbohydrate kinase PfkB" evidence="4">
    <location>
        <begin position="8"/>
        <end position="318"/>
    </location>
</feature>
<gene>
    <name evidence="5" type="ORF">C8J26_2544</name>
</gene>
<dbReference type="InterPro" id="IPR011611">
    <property type="entry name" value="PfkB_dom"/>
</dbReference>
<evidence type="ECO:0000313" key="5">
    <source>
        <dbReference type="EMBL" id="PTQ59692.1"/>
    </source>
</evidence>
<dbReference type="EMBL" id="QAOG01000004">
    <property type="protein sequence ID" value="PTQ59692.1"/>
    <property type="molecule type" value="Genomic_DNA"/>
</dbReference>
<dbReference type="SUPFAM" id="SSF53613">
    <property type="entry name" value="Ribokinase-like"/>
    <property type="match status" value="1"/>
</dbReference>
<dbReference type="InterPro" id="IPR029056">
    <property type="entry name" value="Ribokinase-like"/>
</dbReference>
<dbReference type="RefSeq" id="WP_107958386.1">
    <property type="nucleotide sequence ID" value="NZ_JASPFP010000001.1"/>
</dbReference>
<evidence type="ECO:0000313" key="6">
    <source>
        <dbReference type="Proteomes" id="UP000244189"/>
    </source>
</evidence>
<keyword evidence="6" id="KW-1185">Reference proteome</keyword>
<comment type="similarity">
    <text evidence="1">Belongs to the carbohydrate kinase PfkB family.</text>
</comment>
<name>A0A2T5GK37_9SPHN</name>
<evidence type="ECO:0000259" key="4">
    <source>
        <dbReference type="Pfam" id="PF00294"/>
    </source>
</evidence>
<dbReference type="CDD" id="cd01166">
    <property type="entry name" value="KdgK"/>
    <property type="match status" value="1"/>
</dbReference>
<dbReference type="Gene3D" id="3.40.1190.20">
    <property type="match status" value="1"/>
</dbReference>
<protein>
    <submittedName>
        <fullName evidence="5">2-dehydro-3-deoxygluconokinase</fullName>
    </submittedName>
</protein>
<dbReference type="Proteomes" id="UP000244189">
    <property type="component" value="Unassembled WGS sequence"/>
</dbReference>
<comment type="caution">
    <text evidence="5">The sequence shown here is derived from an EMBL/GenBank/DDBJ whole genome shotgun (WGS) entry which is preliminary data.</text>
</comment>
<accession>A0A2T5GK37</accession>
<evidence type="ECO:0000256" key="3">
    <source>
        <dbReference type="ARBA" id="ARBA00022777"/>
    </source>
</evidence>
<keyword evidence="2" id="KW-0808">Transferase</keyword>
<evidence type="ECO:0000256" key="1">
    <source>
        <dbReference type="ARBA" id="ARBA00010688"/>
    </source>
</evidence>
<dbReference type="GO" id="GO:0016301">
    <property type="term" value="F:kinase activity"/>
    <property type="evidence" value="ECO:0007669"/>
    <property type="project" value="UniProtKB-KW"/>
</dbReference>
<dbReference type="Pfam" id="PF00294">
    <property type="entry name" value="PfkB"/>
    <property type="match status" value="1"/>
</dbReference>
<keyword evidence="3 5" id="KW-0418">Kinase</keyword>
<dbReference type="PANTHER" id="PTHR43320:SF2">
    <property type="entry name" value="2-DEHYDRO-3-DEOXYGLUCONOKINASE_2-DEHYDRO-3-DEOXYGALACTONOKINASE"/>
    <property type="match status" value="1"/>
</dbReference>
<organism evidence="5 6">
    <name type="scientific">Sphingomonas aurantiaca</name>
    <dbReference type="NCBI Taxonomy" id="185949"/>
    <lineage>
        <taxon>Bacteria</taxon>
        <taxon>Pseudomonadati</taxon>
        <taxon>Pseudomonadota</taxon>
        <taxon>Alphaproteobacteria</taxon>
        <taxon>Sphingomonadales</taxon>
        <taxon>Sphingomonadaceae</taxon>
        <taxon>Sphingomonas</taxon>
    </lineage>
</organism>
<dbReference type="PANTHER" id="PTHR43320">
    <property type="entry name" value="SUGAR KINASE"/>
    <property type="match status" value="1"/>
</dbReference>
<reference evidence="5 6" key="1">
    <citation type="submission" date="2018-04" db="EMBL/GenBank/DDBJ databases">
        <title>Genomic Encyclopedia of Type Strains, Phase III (KMG-III): the genomes of soil and plant-associated and newly described type strains.</title>
        <authorList>
            <person name="Whitman W."/>
        </authorList>
    </citation>
    <scope>NUCLEOTIDE SEQUENCE [LARGE SCALE GENOMIC DNA]</scope>
    <source>
        <strain evidence="5 6">MA101b</strain>
    </source>
</reference>
<evidence type="ECO:0000256" key="2">
    <source>
        <dbReference type="ARBA" id="ARBA00022679"/>
    </source>
</evidence>
<dbReference type="AlphaFoldDB" id="A0A2T5GK37"/>
<proteinExistence type="inferred from homology"/>